<organism evidence="2 3">
    <name type="scientific">Paenibacillus glucanolyticus</name>
    <dbReference type="NCBI Taxonomy" id="59843"/>
    <lineage>
        <taxon>Bacteria</taxon>
        <taxon>Bacillati</taxon>
        <taxon>Bacillota</taxon>
        <taxon>Bacilli</taxon>
        <taxon>Bacillales</taxon>
        <taxon>Paenibacillaceae</taxon>
        <taxon>Paenibacillus</taxon>
    </lineage>
</organism>
<evidence type="ECO:0000313" key="3">
    <source>
        <dbReference type="Proteomes" id="UP000076796"/>
    </source>
</evidence>
<dbReference type="Pfam" id="PF10096">
    <property type="entry name" value="DUF2334"/>
    <property type="match status" value="1"/>
</dbReference>
<dbReference type="Gene3D" id="2.130.10.130">
    <property type="entry name" value="Integrin alpha, N-terminal"/>
    <property type="match status" value="1"/>
</dbReference>
<dbReference type="InterPro" id="IPR018763">
    <property type="entry name" value="DUF2334"/>
</dbReference>
<dbReference type="AlphaFoldDB" id="A0A163E0N3"/>
<dbReference type="PANTHER" id="PTHR46580:SF2">
    <property type="entry name" value="MAM DOMAIN-CONTAINING PROTEIN"/>
    <property type="match status" value="1"/>
</dbReference>
<dbReference type="InterPro" id="IPR013517">
    <property type="entry name" value="FG-GAP"/>
</dbReference>
<dbReference type="Proteomes" id="UP000076796">
    <property type="component" value="Unassembled WGS sequence"/>
</dbReference>
<dbReference type="STRING" id="59843.A3958_24470"/>
<accession>A0A163E0N3</accession>
<evidence type="ECO:0008006" key="4">
    <source>
        <dbReference type="Google" id="ProtNLM"/>
    </source>
</evidence>
<reference evidence="2" key="1">
    <citation type="journal article" date="2016" name="Genome Announc.">
        <title>Draft genomes of two strains of Paenibacillus glucanolyticus with capability to degrade lignocellulose.</title>
        <authorList>
            <person name="Mathews S.L."/>
            <person name="Pawlak J."/>
            <person name="Grunden A.M."/>
        </authorList>
    </citation>
    <scope>NUCLEOTIDE SEQUENCE [LARGE SCALE GENOMIC DNA]</scope>
    <source>
        <strain evidence="2">SLM1</strain>
    </source>
</reference>
<name>A0A163E0N3_9BACL</name>
<dbReference type="SUPFAM" id="SSF69318">
    <property type="entry name" value="Integrin alpha N-terminal domain"/>
    <property type="match status" value="1"/>
</dbReference>
<evidence type="ECO:0000256" key="1">
    <source>
        <dbReference type="ARBA" id="ARBA00022729"/>
    </source>
</evidence>
<dbReference type="RefSeq" id="WP_063479936.1">
    <property type="nucleotide sequence ID" value="NZ_CP147845.1"/>
</dbReference>
<proteinExistence type="predicted"/>
<dbReference type="PANTHER" id="PTHR46580">
    <property type="entry name" value="SENSOR KINASE-RELATED"/>
    <property type="match status" value="1"/>
</dbReference>
<sequence>MNKALIRLEDIGPGGNYESEEQQAKLLVIAQFLHNEGIPFHLAVIPRYVDPAQGIDRSITDAENDVSLRFVLMLRTLLTLGASLGMHGYTHQYEDSVSGDGFEFAYPDCSANCPPDDRSDALTSLLQLQQSYAYQRVQLAENAFQAADLTAGWFETPHYTASPVQRHIIEICNGILYESPPSAPDARTPVLKLDPDDPFSNGTLYVPTPLNYVAGDNIEEDVARIGQTIKDYTGWKDLASFFYHPYLEFSYIHLRANGTVHYDPNSPLRRIIRYFKQEHKSFVPLTSLTPFIPDFRESGLLNKLTIKHPTLLLAKRNRQPAQLFIRSETDNLWCIATIRFDAPLRLHNGVLSIRPLLTGWPLHPGGTAMTGDYDGDGRMDAAVWYGEPGLCEVALGTGTTLCPAGAWLSEAEVMNWECLTGDFDGDGRHDLCLWNPHSGKAAIAYSFGSGFATPVIQNKVAVREGEIPCIGDVNGDGLDDLVVWNPATGTCRVWLSSCRDLLDAGIWYWAHNLSDSQLSVRLGDVDGDGYEDLVLVDHKTGSWSVHYSSGAAFGPREALFGPWISGEQMIPFAGDLTGKGRVSLLAWSPQLLGGTLDAAINIKDRTME</sequence>
<gene>
    <name evidence="2" type="ORF">AWU65_25850</name>
</gene>
<comment type="caution">
    <text evidence="2">The sequence shown here is derived from an EMBL/GenBank/DDBJ whole genome shotgun (WGS) entry which is preliminary data.</text>
</comment>
<dbReference type="EMBL" id="LWMH01000002">
    <property type="protein sequence ID" value="KZS43529.1"/>
    <property type="molecule type" value="Genomic_DNA"/>
</dbReference>
<protein>
    <recommendedName>
        <fullName evidence="4">DUF2334 domain-containing protein</fullName>
    </recommendedName>
</protein>
<evidence type="ECO:0000313" key="2">
    <source>
        <dbReference type="EMBL" id="KZS43529.1"/>
    </source>
</evidence>
<dbReference type="Pfam" id="PF13517">
    <property type="entry name" value="FG-GAP_3"/>
    <property type="match status" value="2"/>
</dbReference>
<dbReference type="InterPro" id="IPR028994">
    <property type="entry name" value="Integrin_alpha_N"/>
</dbReference>
<dbReference type="CDD" id="cd10923">
    <property type="entry name" value="CE4_COG5298"/>
    <property type="match status" value="1"/>
</dbReference>
<keyword evidence="1" id="KW-0732">Signal</keyword>
<dbReference type="GeneID" id="97554979"/>
<dbReference type="Gene3D" id="2.40.128.340">
    <property type="match status" value="1"/>
</dbReference>
<dbReference type="OrthoDB" id="2339428at2"/>
<keyword evidence="3" id="KW-1185">Reference proteome</keyword>